<name>A0ABU9E8S2_9BACT</name>
<dbReference type="InterPro" id="IPR036388">
    <property type="entry name" value="WH-like_DNA-bd_sf"/>
</dbReference>
<reference evidence="2 3" key="1">
    <citation type="submission" date="2024-02" db="EMBL/GenBank/DDBJ databases">
        <title>A novel Gemmatimonadota bacterium.</title>
        <authorList>
            <person name="Du Z.-J."/>
            <person name="Ye Y.-Q."/>
        </authorList>
    </citation>
    <scope>NUCLEOTIDE SEQUENCE [LARGE SCALE GENOMIC DNA]</scope>
    <source>
        <strain evidence="2 3">DH-20</strain>
    </source>
</reference>
<gene>
    <name evidence="2" type="ORF">WI372_05955</name>
</gene>
<dbReference type="SUPFAM" id="SSF46785">
    <property type="entry name" value="Winged helix' DNA-binding domain"/>
    <property type="match status" value="1"/>
</dbReference>
<dbReference type="Gene3D" id="1.10.10.10">
    <property type="entry name" value="Winged helix-like DNA-binding domain superfamily/Winged helix DNA-binding domain"/>
    <property type="match status" value="1"/>
</dbReference>
<evidence type="ECO:0000313" key="3">
    <source>
        <dbReference type="Proteomes" id="UP001484239"/>
    </source>
</evidence>
<dbReference type="PANTHER" id="PTHR33516">
    <property type="entry name" value="LEXA REPRESSOR"/>
    <property type="match status" value="1"/>
</dbReference>
<feature type="domain" description="LexA repressor DNA-binding" evidence="1">
    <location>
        <begin position="4"/>
        <end position="66"/>
    </location>
</feature>
<protein>
    <recommendedName>
        <fullName evidence="1">LexA repressor DNA-binding domain-containing protein</fullName>
    </recommendedName>
</protein>
<organism evidence="2 3">
    <name type="scientific">Gaopeijia maritima</name>
    <dbReference type="NCBI Taxonomy" id="3119007"/>
    <lineage>
        <taxon>Bacteria</taxon>
        <taxon>Pseudomonadati</taxon>
        <taxon>Gemmatimonadota</taxon>
        <taxon>Longimicrobiia</taxon>
        <taxon>Gaopeijiales</taxon>
        <taxon>Gaopeijiaceae</taxon>
        <taxon>Gaopeijia</taxon>
    </lineage>
</organism>
<dbReference type="InterPro" id="IPR050077">
    <property type="entry name" value="LexA_repressor"/>
</dbReference>
<dbReference type="RefSeq" id="WP_405274758.1">
    <property type="nucleotide sequence ID" value="NZ_JBBHLJ010000002.1"/>
</dbReference>
<comment type="caution">
    <text evidence="2">The sequence shown here is derived from an EMBL/GenBank/DDBJ whole genome shotgun (WGS) entry which is preliminary data.</text>
</comment>
<dbReference type="InterPro" id="IPR036286">
    <property type="entry name" value="LexA/Signal_pep-like_sf"/>
</dbReference>
<proteinExistence type="predicted"/>
<dbReference type="PANTHER" id="PTHR33516:SF2">
    <property type="entry name" value="LEXA REPRESSOR-RELATED"/>
    <property type="match status" value="1"/>
</dbReference>
<dbReference type="Gene3D" id="2.10.109.10">
    <property type="entry name" value="Umud Fragment, subunit A"/>
    <property type="match status" value="1"/>
</dbReference>
<sequence>MPQGMTDIERKILDYMVTYLRSNTYQPSIREIGERFGIKSTKTVSEHLQALADKGFLERDPSRSRGVKILGVDLQPDAVTVPCFEALPGDRSATAVDHLTVDRRLAGTKGSFFVRARGDELAALGLVEGDWVLLEPAEAHEVPDGGVVAAEIGGAPARWGRVSRNGRGIYVQGLRRGDAPTLVEDLSRIRVLGRVAGFVRRFDGTPAGANLTAH</sequence>
<evidence type="ECO:0000259" key="1">
    <source>
        <dbReference type="Pfam" id="PF01726"/>
    </source>
</evidence>
<accession>A0ABU9E8S2</accession>
<dbReference type="InterPro" id="IPR006199">
    <property type="entry name" value="LexA_DNA-bd_dom"/>
</dbReference>
<dbReference type="Pfam" id="PF01726">
    <property type="entry name" value="LexA_DNA_bind"/>
    <property type="match status" value="1"/>
</dbReference>
<keyword evidence="3" id="KW-1185">Reference proteome</keyword>
<dbReference type="SUPFAM" id="SSF51306">
    <property type="entry name" value="LexA/Signal peptidase"/>
    <property type="match status" value="1"/>
</dbReference>
<dbReference type="Proteomes" id="UP001484239">
    <property type="component" value="Unassembled WGS sequence"/>
</dbReference>
<evidence type="ECO:0000313" key="2">
    <source>
        <dbReference type="EMBL" id="MEK9500513.1"/>
    </source>
</evidence>
<dbReference type="InterPro" id="IPR036390">
    <property type="entry name" value="WH_DNA-bd_sf"/>
</dbReference>
<dbReference type="EMBL" id="JBBHLI010000002">
    <property type="protein sequence ID" value="MEK9500513.1"/>
    <property type="molecule type" value="Genomic_DNA"/>
</dbReference>